<sequence length="447" mass="51310">MSESSMQEVVNGPEIGIENGMKLPYDLLIEISKDLAEHGYFRTVANLNATSRTVHRETLPTLYQEVHLEKEEVFIKCVGRRNTVGWAHTRYLHLSDTTYALLKQHQRYATGTTNHHSTTEVDLIIPFPKLVFISLAEANSEENEDRSLELQLYQPISLEQLAIVCSADKLPVSNTTSARCCRGSIPNDQDPGVTLFGMFAIGKQHTAMYHQGRPYHHFTKFVIKHKGRFIPGPPGNQLGLQTPDWWATRVPRDLRFDIQTDPFYAESKESAREGLCLILDLIKHSRWDRDNKGYRQPEADEFKVRTPLGLGLVVNLRGEKQNALQIRRYLQELATLCFVPHWIHSARTVRKRRSHRFVEMMVQNDDFDREYLDLEDVDIPPEEANVNLSGYINYGCEDEETEDMNPLGFQCNILLDVDSVEPNGDRHQVAEYLPKQDFPCDDALTID</sequence>
<dbReference type="EMBL" id="JASBWV010000017">
    <property type="protein sequence ID" value="KAJ9121282.1"/>
    <property type="molecule type" value="Genomic_DNA"/>
</dbReference>
<evidence type="ECO:0000313" key="1">
    <source>
        <dbReference type="EMBL" id="KAJ9121282.1"/>
    </source>
</evidence>
<reference evidence="1" key="1">
    <citation type="submission" date="2023-04" db="EMBL/GenBank/DDBJ databases">
        <title>Draft Genome sequencing of Naganishia species isolated from polar environments using Oxford Nanopore Technology.</title>
        <authorList>
            <person name="Leo P."/>
            <person name="Venkateswaran K."/>
        </authorList>
    </citation>
    <scope>NUCLEOTIDE SEQUENCE</scope>
    <source>
        <strain evidence="1">DBVPG 5303</strain>
    </source>
</reference>
<comment type="caution">
    <text evidence="1">The sequence shown here is derived from an EMBL/GenBank/DDBJ whole genome shotgun (WGS) entry which is preliminary data.</text>
</comment>
<gene>
    <name evidence="1" type="ORF">QFC24_004618</name>
</gene>
<proteinExistence type="predicted"/>
<protein>
    <submittedName>
        <fullName evidence="1">Uncharacterized protein</fullName>
    </submittedName>
</protein>
<organism evidence="1 2">
    <name type="scientific">Naganishia onofrii</name>
    <dbReference type="NCBI Taxonomy" id="1851511"/>
    <lineage>
        <taxon>Eukaryota</taxon>
        <taxon>Fungi</taxon>
        <taxon>Dikarya</taxon>
        <taxon>Basidiomycota</taxon>
        <taxon>Agaricomycotina</taxon>
        <taxon>Tremellomycetes</taxon>
        <taxon>Filobasidiales</taxon>
        <taxon>Filobasidiaceae</taxon>
        <taxon>Naganishia</taxon>
    </lineage>
</organism>
<keyword evidence="2" id="KW-1185">Reference proteome</keyword>
<evidence type="ECO:0000313" key="2">
    <source>
        <dbReference type="Proteomes" id="UP001234202"/>
    </source>
</evidence>
<dbReference type="Proteomes" id="UP001234202">
    <property type="component" value="Unassembled WGS sequence"/>
</dbReference>
<name>A0ACC2XBH8_9TREE</name>
<accession>A0ACC2XBH8</accession>